<gene>
    <name evidence="1" type="ORF">Z517_02028</name>
</gene>
<dbReference type="Proteomes" id="UP000053029">
    <property type="component" value="Unassembled WGS sequence"/>
</dbReference>
<dbReference type="AlphaFoldDB" id="A0A0D2GVZ3"/>
<evidence type="ECO:0000313" key="2">
    <source>
        <dbReference type="Proteomes" id="UP000053029"/>
    </source>
</evidence>
<name>A0A0D2GVZ3_9EURO</name>
<accession>A0A0D2GVZ3</accession>
<dbReference type="GeneID" id="25301518"/>
<keyword evidence="2" id="KW-1185">Reference proteome</keyword>
<proteinExistence type="predicted"/>
<dbReference type="HOGENOM" id="CLU_2606064_0_0_1"/>
<dbReference type="RefSeq" id="XP_013286593.1">
    <property type="nucleotide sequence ID" value="XM_013431139.1"/>
</dbReference>
<sequence>MAVKIKKLAKEEGNIKRWQSEGNMFPQIMKKAMKNAERLREEIIVLHNKRTSIRLSPREGHGTSFRGLRLPGIQLYGSV</sequence>
<organism evidence="1 2">
    <name type="scientific">Fonsecaea pedrosoi CBS 271.37</name>
    <dbReference type="NCBI Taxonomy" id="1442368"/>
    <lineage>
        <taxon>Eukaryota</taxon>
        <taxon>Fungi</taxon>
        <taxon>Dikarya</taxon>
        <taxon>Ascomycota</taxon>
        <taxon>Pezizomycotina</taxon>
        <taxon>Eurotiomycetes</taxon>
        <taxon>Chaetothyriomycetidae</taxon>
        <taxon>Chaetothyriales</taxon>
        <taxon>Herpotrichiellaceae</taxon>
        <taxon>Fonsecaea</taxon>
    </lineage>
</organism>
<dbReference type="VEuPathDB" id="FungiDB:Z517_02028"/>
<evidence type="ECO:0000313" key="1">
    <source>
        <dbReference type="EMBL" id="KIW82785.1"/>
    </source>
</evidence>
<protein>
    <submittedName>
        <fullName evidence="1">Unplaced genomic scaffold supercont1.2, whole genome shotgun sequence</fullName>
    </submittedName>
</protein>
<reference evidence="1 2" key="1">
    <citation type="submission" date="2015-01" db="EMBL/GenBank/DDBJ databases">
        <title>The Genome Sequence of Fonsecaea pedrosoi CBS 271.37.</title>
        <authorList>
            <consortium name="The Broad Institute Genomics Platform"/>
            <person name="Cuomo C."/>
            <person name="de Hoog S."/>
            <person name="Gorbushina A."/>
            <person name="Stielow B."/>
            <person name="Teixiera M."/>
            <person name="Abouelleil A."/>
            <person name="Chapman S.B."/>
            <person name="Priest M."/>
            <person name="Young S.K."/>
            <person name="Wortman J."/>
            <person name="Nusbaum C."/>
            <person name="Birren B."/>
        </authorList>
    </citation>
    <scope>NUCLEOTIDE SEQUENCE [LARGE SCALE GENOMIC DNA]</scope>
    <source>
        <strain evidence="1 2">CBS 271.37</strain>
    </source>
</reference>
<dbReference type="EMBL" id="KN846970">
    <property type="protein sequence ID" value="KIW82785.1"/>
    <property type="molecule type" value="Genomic_DNA"/>
</dbReference>